<feature type="repeat" description="ANK" evidence="1">
    <location>
        <begin position="64"/>
        <end position="96"/>
    </location>
</feature>
<dbReference type="EMBL" id="BBJS01000062">
    <property type="protein sequence ID" value="GAN15632.1"/>
    <property type="molecule type" value="Genomic_DNA"/>
</dbReference>
<proteinExistence type="predicted"/>
<dbReference type="PROSITE" id="PS50088">
    <property type="entry name" value="ANK_REPEAT"/>
    <property type="match status" value="1"/>
</dbReference>
<dbReference type="InterPro" id="IPR036770">
    <property type="entry name" value="Ankyrin_rpt-contain_sf"/>
</dbReference>
<reference evidence="2 3" key="1">
    <citation type="submission" date="2014-08" db="EMBL/GenBank/DDBJ databases">
        <title>Whole genome shotgun sequence of Sphingomonas paucimobilis NBRC 13935.</title>
        <authorList>
            <person name="Hosoyama A."/>
            <person name="Hashimoto M."/>
            <person name="Hosoyama Y."/>
            <person name="Noguchi M."/>
            <person name="Uohara A."/>
            <person name="Ohji S."/>
            <person name="Katano-Makiyama Y."/>
            <person name="Ichikawa N."/>
            <person name="Kimura A."/>
            <person name="Yamazoe A."/>
            <person name="Fujita N."/>
        </authorList>
    </citation>
    <scope>NUCLEOTIDE SEQUENCE [LARGE SCALE GENOMIC DNA]</scope>
    <source>
        <strain evidence="2 3">NBRC 13935</strain>
    </source>
</reference>
<evidence type="ECO:0000313" key="3">
    <source>
        <dbReference type="Proteomes" id="UP000032025"/>
    </source>
</evidence>
<evidence type="ECO:0000256" key="1">
    <source>
        <dbReference type="PROSITE-ProRule" id="PRU00023"/>
    </source>
</evidence>
<sequence length="158" mass="17298">MKIIWQVYAVTIGCLFAVGCSGESTVTNNTVIQPMLGAVMHSRPERVRQLAEQGVGLNERDPANQSTPMIAAAETMQWGMVETLIDHGADIWAHDQFGITAAQRTQTSRVIPGSEEDQARLRVIAKLKARGYPFPPPKSDEVLEMVKEGRWPPAGAQS</sequence>
<keyword evidence="1" id="KW-0040">ANK repeat</keyword>
<protein>
    <submittedName>
        <fullName evidence="2">DNA, contig: SP662</fullName>
    </submittedName>
</protein>
<accession>A0A0C9NHE0</accession>
<dbReference type="SUPFAM" id="SSF48403">
    <property type="entry name" value="Ankyrin repeat"/>
    <property type="match status" value="1"/>
</dbReference>
<dbReference type="InterPro" id="IPR002110">
    <property type="entry name" value="Ankyrin_rpt"/>
</dbReference>
<gene>
    <name evidence="2" type="ORF">SP6_62_00090</name>
</gene>
<dbReference type="AlphaFoldDB" id="A0A0C9NHE0"/>
<comment type="caution">
    <text evidence="2">The sequence shown here is derived from an EMBL/GenBank/DDBJ whole genome shotgun (WGS) entry which is preliminary data.</text>
</comment>
<dbReference type="PROSITE" id="PS51257">
    <property type="entry name" value="PROKAR_LIPOPROTEIN"/>
    <property type="match status" value="1"/>
</dbReference>
<organism evidence="2 3">
    <name type="scientific">Sphingomonas paucimobilis NBRC 13935</name>
    <dbReference type="NCBI Taxonomy" id="1219050"/>
    <lineage>
        <taxon>Bacteria</taxon>
        <taxon>Pseudomonadati</taxon>
        <taxon>Pseudomonadota</taxon>
        <taxon>Alphaproteobacteria</taxon>
        <taxon>Sphingomonadales</taxon>
        <taxon>Sphingomonadaceae</taxon>
        <taxon>Sphingomonas</taxon>
    </lineage>
</organism>
<dbReference type="Gene3D" id="1.25.40.20">
    <property type="entry name" value="Ankyrin repeat-containing domain"/>
    <property type="match status" value="1"/>
</dbReference>
<name>A0A0C9NHE0_SPHPI</name>
<evidence type="ECO:0000313" key="2">
    <source>
        <dbReference type="EMBL" id="GAN15632.1"/>
    </source>
</evidence>
<keyword evidence="3" id="KW-1185">Reference proteome</keyword>
<dbReference type="Proteomes" id="UP000032025">
    <property type="component" value="Unassembled WGS sequence"/>
</dbReference>